<comment type="subcellular location">
    <subcellularLocation>
        <location evidence="9">Cytoplasm</location>
    </subcellularLocation>
</comment>
<dbReference type="Pfam" id="PF01556">
    <property type="entry name" value="DnaJ_C"/>
    <property type="match status" value="1"/>
</dbReference>
<dbReference type="SUPFAM" id="SSF46565">
    <property type="entry name" value="Chaperone J-domain"/>
    <property type="match status" value="1"/>
</dbReference>
<evidence type="ECO:0000256" key="2">
    <source>
        <dbReference type="ARBA" id="ARBA00022705"/>
    </source>
</evidence>
<keyword evidence="3 9" id="KW-0479">Metal-binding</keyword>
<gene>
    <name evidence="9 11" type="primary">dnaJ</name>
    <name evidence="11" type="ORF">JI741_18980</name>
</gene>
<keyword evidence="12" id="KW-1185">Reference proteome</keyword>
<evidence type="ECO:0000313" key="11">
    <source>
        <dbReference type="EMBL" id="MBL0743324.1"/>
    </source>
</evidence>
<keyword evidence="4 9" id="KW-0677">Repeat</keyword>
<dbReference type="Pfam" id="PF00226">
    <property type="entry name" value="DnaJ"/>
    <property type="match status" value="1"/>
</dbReference>
<dbReference type="RefSeq" id="WP_202012565.1">
    <property type="nucleotide sequence ID" value="NZ_JAERRB010000006.1"/>
</dbReference>
<dbReference type="HAMAP" id="MF_01152">
    <property type="entry name" value="DnaJ"/>
    <property type="match status" value="1"/>
</dbReference>
<evidence type="ECO:0000256" key="7">
    <source>
        <dbReference type="ARBA" id="ARBA00023016"/>
    </source>
</evidence>
<protein>
    <recommendedName>
        <fullName evidence="9">Chaperone protein DnaJ</fullName>
    </recommendedName>
</protein>
<dbReference type="InterPro" id="IPR002939">
    <property type="entry name" value="DnaJ_C"/>
</dbReference>
<evidence type="ECO:0000313" key="12">
    <source>
        <dbReference type="Proteomes" id="UP000613030"/>
    </source>
</evidence>
<feature type="binding site" evidence="9">
    <location>
        <position position="192"/>
    </location>
    <ligand>
        <name>Zn(2+)</name>
        <dbReference type="ChEBI" id="CHEBI:29105"/>
        <label>2</label>
    </ligand>
</feature>
<evidence type="ECO:0000256" key="5">
    <source>
        <dbReference type="ARBA" id="ARBA00022771"/>
    </source>
</evidence>
<dbReference type="SUPFAM" id="SSF49493">
    <property type="entry name" value="HSP40/DnaJ peptide-binding domain"/>
    <property type="match status" value="2"/>
</dbReference>
<dbReference type="InterPro" id="IPR012724">
    <property type="entry name" value="DnaJ"/>
</dbReference>
<comment type="cofactor">
    <cofactor evidence="9">
        <name>Zn(2+)</name>
        <dbReference type="ChEBI" id="CHEBI:29105"/>
    </cofactor>
    <text evidence="9">Binds 2 Zn(2+) ions per monomer.</text>
</comment>
<feature type="binding site" evidence="9">
    <location>
        <position position="166"/>
    </location>
    <ligand>
        <name>Zn(2+)</name>
        <dbReference type="ChEBI" id="CHEBI:29105"/>
        <label>2</label>
    </ligand>
</feature>
<keyword evidence="8 9" id="KW-0143">Chaperone</keyword>
<comment type="caution">
    <text evidence="11">The sequence shown here is derived from an EMBL/GenBank/DDBJ whole genome shotgun (WGS) entry which is preliminary data.</text>
</comment>
<dbReference type="PANTHER" id="PTHR43096">
    <property type="entry name" value="DNAJ HOMOLOG 1, MITOCHONDRIAL-RELATED"/>
    <property type="match status" value="1"/>
</dbReference>
<comment type="similarity">
    <text evidence="9">Belongs to the DnaJ family.</text>
</comment>
<feature type="binding site" evidence="9">
    <location>
        <position position="189"/>
    </location>
    <ligand>
        <name>Zn(2+)</name>
        <dbReference type="ChEBI" id="CHEBI:29105"/>
        <label>2</label>
    </ligand>
</feature>
<dbReference type="PANTHER" id="PTHR43096:SF48">
    <property type="entry name" value="CHAPERONE PROTEIN DNAJ"/>
    <property type="match status" value="1"/>
</dbReference>
<evidence type="ECO:0000256" key="9">
    <source>
        <dbReference type="HAMAP-Rule" id="MF_01152"/>
    </source>
</evidence>
<accession>A0ABS1KV33</accession>
<proteinExistence type="inferred from homology"/>
<comment type="domain">
    <text evidence="9">The J domain is necessary and sufficient to stimulate DnaK ATPase activity. Zinc center 1 plays an important role in the autonomous, DnaK-independent chaperone activity of DnaJ. Zinc center 2 is essential for interaction with DnaK and for DnaJ activity.</text>
</comment>
<dbReference type="SUPFAM" id="SSF57938">
    <property type="entry name" value="DnaJ/Hsp40 cysteine-rich domain"/>
    <property type="match status" value="1"/>
</dbReference>
<dbReference type="PROSITE" id="PS00636">
    <property type="entry name" value="DNAJ_1"/>
    <property type="match status" value="1"/>
</dbReference>
<dbReference type="InterPro" id="IPR036410">
    <property type="entry name" value="HSP_DnaJ_Cys-rich_dom_sf"/>
</dbReference>
<comment type="caution">
    <text evidence="9">Lacks conserved residue(s) required for the propagation of feature annotation.</text>
</comment>
<dbReference type="InterPro" id="IPR001623">
    <property type="entry name" value="DnaJ_domain"/>
</dbReference>
<reference evidence="11 12" key="1">
    <citation type="submission" date="2021-01" db="EMBL/GenBank/DDBJ databases">
        <title>Chryseolinea sp. Jin1 Genome sequencing and assembly.</title>
        <authorList>
            <person name="Kim I."/>
        </authorList>
    </citation>
    <scope>NUCLEOTIDE SEQUENCE [LARGE SCALE GENOMIC DNA]</scope>
    <source>
        <strain evidence="11 12">Jin1</strain>
    </source>
</reference>
<dbReference type="CDD" id="cd06257">
    <property type="entry name" value="DnaJ"/>
    <property type="match status" value="1"/>
</dbReference>
<dbReference type="Proteomes" id="UP000613030">
    <property type="component" value="Unassembled WGS sequence"/>
</dbReference>
<dbReference type="Gene3D" id="2.10.230.10">
    <property type="entry name" value="Heat shock protein DnaJ, cysteine-rich domain"/>
    <property type="match status" value="1"/>
</dbReference>
<dbReference type="InterPro" id="IPR036869">
    <property type="entry name" value="J_dom_sf"/>
</dbReference>
<dbReference type="Gene3D" id="1.10.287.110">
    <property type="entry name" value="DnaJ domain"/>
    <property type="match status" value="1"/>
</dbReference>
<dbReference type="PROSITE" id="PS50076">
    <property type="entry name" value="DNAJ_2"/>
    <property type="match status" value="1"/>
</dbReference>
<evidence type="ECO:0000256" key="3">
    <source>
        <dbReference type="ARBA" id="ARBA00022723"/>
    </source>
</evidence>
<keyword evidence="7 9" id="KW-0346">Stress response</keyword>
<comment type="function">
    <text evidence="9">Participates actively in the response to hyperosmotic and heat shock by preventing the aggregation of stress-denatured proteins and by disaggregating proteins, also in an autonomous, DnaK-independent fashion. Unfolded proteins bind initially to DnaJ; upon interaction with the DnaJ-bound protein, DnaK hydrolyzes its bound ATP, resulting in the formation of a stable complex. GrpE releases ADP from DnaK; ATP binding to DnaK triggers the release of the substrate protein, thus completing the reaction cycle. Several rounds of ATP-dependent interactions between DnaJ, DnaK and GrpE are required for fully efficient folding. Also involved, together with DnaK and GrpE, in the DNA replication of plasmids through activation of initiation proteins.</text>
</comment>
<evidence type="ECO:0000256" key="1">
    <source>
        <dbReference type="ARBA" id="ARBA00022490"/>
    </source>
</evidence>
<dbReference type="InterPro" id="IPR008971">
    <property type="entry name" value="HSP40/DnaJ_pept-bd"/>
</dbReference>
<keyword evidence="1 9" id="KW-0963">Cytoplasm</keyword>
<keyword evidence="6 9" id="KW-0862">Zinc</keyword>
<dbReference type="NCBIfam" id="NF008035">
    <property type="entry name" value="PRK10767.1"/>
    <property type="match status" value="1"/>
</dbReference>
<dbReference type="EMBL" id="JAERRB010000006">
    <property type="protein sequence ID" value="MBL0743324.1"/>
    <property type="molecule type" value="Genomic_DNA"/>
</dbReference>
<dbReference type="InterPro" id="IPR018253">
    <property type="entry name" value="DnaJ_domain_CS"/>
</dbReference>
<evidence type="ECO:0000256" key="4">
    <source>
        <dbReference type="ARBA" id="ARBA00022737"/>
    </source>
</evidence>
<keyword evidence="2 9" id="KW-0235">DNA replication</keyword>
<evidence type="ECO:0000256" key="8">
    <source>
        <dbReference type="ARBA" id="ARBA00023186"/>
    </source>
</evidence>
<comment type="subunit">
    <text evidence="9">Homodimer.</text>
</comment>
<dbReference type="PRINTS" id="PR00625">
    <property type="entry name" value="JDOMAIN"/>
</dbReference>
<sequence>MSAKRDYYEILGVTKSATADEIKKAYRKVAIQFHPDKNPDNKEAEDKFKEAAEAYEILSDADKRAKYDRFGHARQGNGGFGGHEMNMEDIFSQFGDIFGGGGGGSPFESFFGGSSSRGGKRVRKGSNLRIKLKLTLEEVANGVEKKIKVNRLMRAEGVTFKTCTTCQGAGQVRKVVNTMLGQMVSASTCPTCDGSGQVIEKRPAGVDSSGLVSKEEILSVKIPAGVADGMQLSMSGKGNEAPGGGVAGDLLILIEEQEDKVLKRDGNNLVYDLYISFVDAAIGTSIEVPSVGGKVKIKIDPGTQSGKILRLRGKGLKDINGYETGDQLIYVNVWTPKKLTSEEKAKLESLRTSPNFEPSPDANEKGFFERMKEFFN</sequence>
<dbReference type="InterPro" id="IPR001305">
    <property type="entry name" value="HSP_DnaJ_Cys-rich_dom"/>
</dbReference>
<evidence type="ECO:0000256" key="6">
    <source>
        <dbReference type="ARBA" id="ARBA00022833"/>
    </source>
</evidence>
<dbReference type="Gene3D" id="2.60.260.20">
    <property type="entry name" value="Urease metallochaperone UreE, N-terminal domain"/>
    <property type="match status" value="2"/>
</dbReference>
<dbReference type="CDD" id="cd10719">
    <property type="entry name" value="DnaJ_zf"/>
    <property type="match status" value="1"/>
</dbReference>
<dbReference type="SMART" id="SM00271">
    <property type="entry name" value="DnaJ"/>
    <property type="match status" value="1"/>
</dbReference>
<feature type="binding site" evidence="9">
    <location>
        <position position="163"/>
    </location>
    <ligand>
        <name>Zn(2+)</name>
        <dbReference type="ChEBI" id="CHEBI:29105"/>
        <label>2</label>
    </ligand>
</feature>
<dbReference type="Pfam" id="PF00684">
    <property type="entry name" value="DnaJ_CXXCXGXG"/>
    <property type="match status" value="1"/>
</dbReference>
<name>A0ABS1KV33_9BACT</name>
<dbReference type="CDD" id="cd10747">
    <property type="entry name" value="DnaJ_C"/>
    <property type="match status" value="1"/>
</dbReference>
<keyword evidence="5" id="KW-0863">Zinc-finger</keyword>
<organism evidence="11 12">
    <name type="scientific">Chryseolinea lacunae</name>
    <dbReference type="NCBI Taxonomy" id="2801331"/>
    <lineage>
        <taxon>Bacteria</taxon>
        <taxon>Pseudomonadati</taxon>
        <taxon>Bacteroidota</taxon>
        <taxon>Cytophagia</taxon>
        <taxon>Cytophagales</taxon>
        <taxon>Fulvivirgaceae</taxon>
        <taxon>Chryseolinea</taxon>
    </lineage>
</organism>
<feature type="domain" description="J" evidence="10">
    <location>
        <begin position="6"/>
        <end position="71"/>
    </location>
</feature>
<evidence type="ECO:0000259" key="10">
    <source>
        <dbReference type="PROSITE" id="PS50076"/>
    </source>
</evidence>